<protein>
    <recommendedName>
        <fullName evidence="1">Pyrrolo-quinoline quinone repeat domain-containing protein</fullName>
    </recommendedName>
</protein>
<name>A0A2T9X1K1_9CREN</name>
<dbReference type="Pfam" id="PF13360">
    <property type="entry name" value="PQQ_2"/>
    <property type="match status" value="1"/>
</dbReference>
<organism evidence="2 3">
    <name type="scientific">Acidianus hospitalis</name>
    <dbReference type="NCBI Taxonomy" id="563177"/>
    <lineage>
        <taxon>Archaea</taxon>
        <taxon>Thermoproteota</taxon>
        <taxon>Thermoprotei</taxon>
        <taxon>Sulfolobales</taxon>
        <taxon>Sulfolobaceae</taxon>
        <taxon>Acidianus</taxon>
    </lineage>
</organism>
<dbReference type="Proteomes" id="UP000245638">
    <property type="component" value="Unassembled WGS sequence"/>
</dbReference>
<reference evidence="2 3" key="1">
    <citation type="journal article" date="2015" name="Appl. Environ. Microbiol.">
        <title>Nanoarchaeota, Their Sulfolobales Host, and Nanoarchaeota Virus Distribution across Yellowstone National Park Hot Springs.</title>
        <authorList>
            <person name="Munson-McGee J.H."/>
            <person name="Field E.K."/>
            <person name="Bateson M."/>
            <person name="Rooney C."/>
            <person name="Stepanauskas R."/>
            <person name="Young M.J."/>
        </authorList>
    </citation>
    <scope>NUCLEOTIDE SEQUENCE [LARGE SCALE GENOMIC DNA]</scope>
    <source>
        <strain evidence="2">SCGC AC-742_N10</strain>
    </source>
</reference>
<sequence length="285" mass="30581">MPTGIIVNNTLVFDDGDGNIYGVTHYNGKILWKFSYDGSGNMASLDYYKGIVISGFSQSYPVNTSALVGVYIRNGSLAWIIKLPFAVTSSVGDVVPAVYNGYLVDGFLGYATGHGPYLSNIDAREVLLIANATTGKILVLENVTDKTTHPSGTNNGYNPIVVNGTIYLPTIAGTVEAFNLQGKLLWTSSVISSTVIQSAPIFYNGYLIVTTGPNIAVLNSSNGKLVNIYHTPFIIRQQPIIVGQTLIETTSTNWVFAVPVYSTIHGSEVPPLNVSNSSTVCMFFS</sequence>
<evidence type="ECO:0000259" key="1">
    <source>
        <dbReference type="Pfam" id="PF13360"/>
    </source>
</evidence>
<dbReference type="PANTHER" id="PTHR34512">
    <property type="entry name" value="CELL SURFACE PROTEIN"/>
    <property type="match status" value="1"/>
</dbReference>
<accession>A0A2T9X1K1</accession>
<dbReference type="SMART" id="SM00564">
    <property type="entry name" value="PQQ"/>
    <property type="match status" value="2"/>
</dbReference>
<gene>
    <name evidence="2" type="ORF">DDW13_09510</name>
</gene>
<dbReference type="EMBL" id="QEFD01000236">
    <property type="protein sequence ID" value="PVU73978.1"/>
    <property type="molecule type" value="Genomic_DNA"/>
</dbReference>
<proteinExistence type="predicted"/>
<dbReference type="InterPro" id="IPR018391">
    <property type="entry name" value="PQQ_b-propeller_rpt"/>
</dbReference>
<dbReference type="AlphaFoldDB" id="A0A2T9X1K1"/>
<dbReference type="PANTHER" id="PTHR34512:SF30">
    <property type="entry name" value="OUTER MEMBRANE PROTEIN ASSEMBLY FACTOR BAMB"/>
    <property type="match status" value="1"/>
</dbReference>
<dbReference type="SUPFAM" id="SSF50998">
    <property type="entry name" value="Quinoprotein alcohol dehydrogenase-like"/>
    <property type="match status" value="2"/>
</dbReference>
<dbReference type="InterPro" id="IPR015943">
    <property type="entry name" value="WD40/YVTN_repeat-like_dom_sf"/>
</dbReference>
<evidence type="ECO:0000313" key="2">
    <source>
        <dbReference type="EMBL" id="PVU73978.1"/>
    </source>
</evidence>
<dbReference type="Gene3D" id="2.130.10.10">
    <property type="entry name" value="YVTN repeat-like/Quinoprotein amine dehydrogenase"/>
    <property type="match status" value="2"/>
</dbReference>
<dbReference type="InterPro" id="IPR002372">
    <property type="entry name" value="PQQ_rpt_dom"/>
</dbReference>
<dbReference type="InterPro" id="IPR011047">
    <property type="entry name" value="Quinoprotein_ADH-like_sf"/>
</dbReference>
<comment type="caution">
    <text evidence="2">The sequence shown here is derived from an EMBL/GenBank/DDBJ whole genome shotgun (WGS) entry which is preliminary data.</text>
</comment>
<evidence type="ECO:0000313" key="3">
    <source>
        <dbReference type="Proteomes" id="UP000245638"/>
    </source>
</evidence>
<feature type="domain" description="Pyrrolo-quinoline quinone repeat" evidence="1">
    <location>
        <begin position="123"/>
        <end position="228"/>
    </location>
</feature>